<dbReference type="STRING" id="1227549.SAMN05444007_10861"/>
<proteinExistence type="predicted"/>
<keyword evidence="1" id="KW-0732">Signal</keyword>
<dbReference type="PROSITE" id="PS51257">
    <property type="entry name" value="PROKAR_LIPOPROTEIN"/>
    <property type="match status" value="1"/>
</dbReference>
<protein>
    <recommendedName>
        <fullName evidence="4">Lipoprotein</fullName>
    </recommendedName>
</protein>
<evidence type="ECO:0000313" key="3">
    <source>
        <dbReference type="Proteomes" id="UP000199379"/>
    </source>
</evidence>
<accession>A0A1H7CD95</accession>
<reference evidence="2 3" key="1">
    <citation type="submission" date="2016-10" db="EMBL/GenBank/DDBJ databases">
        <authorList>
            <person name="de Groot N.N."/>
        </authorList>
    </citation>
    <scope>NUCLEOTIDE SEQUENCE [LARGE SCALE GENOMIC DNA]</scope>
    <source>
        <strain evidence="2 3">DSM 29340</strain>
    </source>
</reference>
<organism evidence="2 3">
    <name type="scientific">Cribrihabitans marinus</name>
    <dbReference type="NCBI Taxonomy" id="1227549"/>
    <lineage>
        <taxon>Bacteria</taxon>
        <taxon>Pseudomonadati</taxon>
        <taxon>Pseudomonadota</taxon>
        <taxon>Alphaproteobacteria</taxon>
        <taxon>Rhodobacterales</taxon>
        <taxon>Paracoccaceae</taxon>
        <taxon>Cribrihabitans</taxon>
    </lineage>
</organism>
<sequence>MFRLLAACALALILGACTAQKGPRADDATIAAVAYRDPGPAYLTLYTMVNNRTGGGGHTSLLINASQRVIFDPAGSFYADIVPERDDVLYGITPAVEAAYRGAHARSTYHVVRQRIEVTPAQAEAAFQAARQLGPAPGGFCAIYTARLLQRVPGFETINPVFQPTRLQAQFVRLPGVVTDKYFEDDDEDLQKGLAEGNARLTAAGPG</sequence>
<dbReference type="Proteomes" id="UP000199379">
    <property type="component" value="Unassembled WGS sequence"/>
</dbReference>
<evidence type="ECO:0000256" key="1">
    <source>
        <dbReference type="SAM" id="SignalP"/>
    </source>
</evidence>
<keyword evidence="3" id="KW-1185">Reference proteome</keyword>
<evidence type="ECO:0008006" key="4">
    <source>
        <dbReference type="Google" id="ProtNLM"/>
    </source>
</evidence>
<dbReference type="RefSeq" id="WP_092368187.1">
    <property type="nucleotide sequence ID" value="NZ_BMGV01000008.1"/>
</dbReference>
<name>A0A1H7CD95_9RHOB</name>
<feature type="chain" id="PRO_5011714523" description="Lipoprotein" evidence="1">
    <location>
        <begin position="22"/>
        <end position="207"/>
    </location>
</feature>
<feature type="signal peptide" evidence="1">
    <location>
        <begin position="1"/>
        <end position="21"/>
    </location>
</feature>
<evidence type="ECO:0000313" key="2">
    <source>
        <dbReference type="EMBL" id="SEJ87628.1"/>
    </source>
</evidence>
<dbReference type="AlphaFoldDB" id="A0A1H7CD95"/>
<dbReference type="EMBL" id="FNYD01000008">
    <property type="protein sequence ID" value="SEJ87628.1"/>
    <property type="molecule type" value="Genomic_DNA"/>
</dbReference>
<dbReference type="OrthoDB" id="7666390at2"/>
<gene>
    <name evidence="2" type="ORF">SAMN05444007_10861</name>
</gene>